<name>A0A1M4UAG3_9BACE</name>
<dbReference type="Proteomes" id="UP000184509">
    <property type="component" value="Unassembled WGS sequence"/>
</dbReference>
<accession>A0A1M4UAG3</accession>
<dbReference type="OrthoDB" id="489040at2"/>
<proteinExistence type="predicted"/>
<dbReference type="RefSeq" id="WP_073398859.1">
    <property type="nucleotide sequence ID" value="NZ_FQTV01000002.1"/>
</dbReference>
<protein>
    <submittedName>
        <fullName evidence="1">Uncharacterized protein</fullName>
    </submittedName>
</protein>
<sequence>MNQIPRGRITNPCITQLMEDEIFVFGSNLEGMHYGGAARTACRWGAIMGQGVGMQGQTYAIPTMSGSVASIVPFVDEFIRFAKANSDMRFLVTEIGCGIAGFTPADIAPLFRDAVSAENICLPERFWEVLLKQT</sequence>
<evidence type="ECO:0000313" key="1">
    <source>
        <dbReference type="EMBL" id="SHE53626.1"/>
    </source>
</evidence>
<reference evidence="1 2" key="1">
    <citation type="submission" date="2016-11" db="EMBL/GenBank/DDBJ databases">
        <authorList>
            <person name="Jaros S."/>
            <person name="Januszkiewicz K."/>
            <person name="Wedrychowicz H."/>
        </authorList>
    </citation>
    <scope>NUCLEOTIDE SEQUENCE [LARGE SCALE GENOMIC DNA]</scope>
    <source>
        <strain evidence="1 2">DSM 26991</strain>
    </source>
</reference>
<dbReference type="AlphaFoldDB" id="A0A1M4UAG3"/>
<evidence type="ECO:0000313" key="2">
    <source>
        <dbReference type="Proteomes" id="UP000184509"/>
    </source>
</evidence>
<dbReference type="STRING" id="1297750.SAMN05444405_10235"/>
<dbReference type="EMBL" id="FQTV01000002">
    <property type="protein sequence ID" value="SHE53626.1"/>
    <property type="molecule type" value="Genomic_DNA"/>
</dbReference>
<gene>
    <name evidence="1" type="ORF">SAMN05444405_10235</name>
</gene>
<keyword evidence="2" id="KW-1185">Reference proteome</keyword>
<organism evidence="1 2">
    <name type="scientific">Bacteroides luti</name>
    <dbReference type="NCBI Taxonomy" id="1297750"/>
    <lineage>
        <taxon>Bacteria</taxon>
        <taxon>Pseudomonadati</taxon>
        <taxon>Bacteroidota</taxon>
        <taxon>Bacteroidia</taxon>
        <taxon>Bacteroidales</taxon>
        <taxon>Bacteroidaceae</taxon>
        <taxon>Bacteroides</taxon>
    </lineage>
</organism>